<keyword evidence="6" id="KW-0653">Protein transport</keyword>
<dbReference type="InterPro" id="IPR044189">
    <property type="entry name" value="XPO4/7-like"/>
</dbReference>
<dbReference type="GO" id="GO:0005737">
    <property type="term" value="C:cytoplasm"/>
    <property type="evidence" value="ECO:0000318"/>
    <property type="project" value="GO_Central"/>
</dbReference>
<evidence type="ECO:0000256" key="3">
    <source>
        <dbReference type="ARBA" id="ARBA00009466"/>
    </source>
</evidence>
<sequence length="827" mass="97615">MLEVSIKYIDQPLHPVLLDCLNLFKDCLTFHKDSNETEKLYTYYPLVWYQNFEKFKIIEKLFDIVFNSSSDAVLLSLTILRLIISHPSKEILKEKLRYLVTSFTLGLNQYFSRDINRECYFHLSRIISKFGKIIPLQQFISLNFAKTFFDNVLEFTKISLLSIDFNKDASLDICRNLLQFWGSISISATKIQKATMFNNYFDQIYTNYSQILFSKFYSDQNACNTWILEPELTTEDFAPLFLILQANPARFTSFDQRFKTFLTNIRDRVNVEYSFIALAINILIISSRFNVKYTDDYLFLSPKHDKQCNQFKHSLIKYVLSTINIIQPVLPQIRKSYEIFGSYIVSSILHFIRSAKQDIAKLQPEFQSIIVEFLINLLKIYQENGVVVQLTISIIVELSDIINSPKLFDICNSNVQIPVDKRIDLETRCEIIYLLHKTYSKNIKTQKKLNQHLLFFEKRFDQLINMNWSERDSTLSFLYCIKGLFDGCQNFDTFCKVFEWILINYYDLMINLLNTYSDDDEIFEIVLKLFKYFTFCFEKRIVMNPTSYEFLTLMNGFAKISKILALKAETKFLSFRFIYTYIIAHKFNFSLTHYFEDQTFAEIIDLFFIILDKIKIDELDQEIVMDIFAILDLFQDLHQDLLYPFKIRFNIVISFLKKALDEISGPVRVINAILSYLGSVSHKASNEQLDLVFNKLKPLFIITYDKFIRNRAYSASYFADFFFYFSMNNLEYVISMFEAHLRPYHDDAFNIEGIYNGFAENLRNLHEKMDEIFKNQGPYFIQTPPNIATELIDLKEKIRRTPFTNSTIEALLAALNDENTMNNNETT</sequence>
<gene>
    <name evidence="8" type="ORF">TVAG_112210</name>
</gene>
<evidence type="ECO:0000256" key="6">
    <source>
        <dbReference type="ARBA" id="ARBA00022927"/>
    </source>
</evidence>
<dbReference type="AlphaFoldDB" id="A2G4D9"/>
<reference evidence="8" key="1">
    <citation type="submission" date="2006-10" db="EMBL/GenBank/DDBJ databases">
        <authorList>
            <person name="Amadeo P."/>
            <person name="Zhao Q."/>
            <person name="Wortman J."/>
            <person name="Fraser-Liggett C."/>
            <person name="Carlton J."/>
        </authorList>
    </citation>
    <scope>NUCLEOTIDE SEQUENCE</scope>
    <source>
        <strain evidence="8">G3</strain>
    </source>
</reference>
<keyword evidence="7" id="KW-0539">Nucleus</keyword>
<proteinExistence type="inferred from homology"/>
<keyword evidence="5" id="KW-0963">Cytoplasm</keyword>
<dbReference type="KEGG" id="tva:4745634"/>
<comment type="subcellular location">
    <subcellularLocation>
        <location evidence="2">Cytoplasm</location>
    </subcellularLocation>
    <subcellularLocation>
        <location evidence="1">Nucleus</location>
    </subcellularLocation>
</comment>
<dbReference type="VEuPathDB" id="TrichDB:TVAG_112210"/>
<evidence type="ECO:0000256" key="2">
    <source>
        <dbReference type="ARBA" id="ARBA00004496"/>
    </source>
</evidence>
<dbReference type="EMBL" id="DS114370">
    <property type="protein sequence ID" value="EAX87978.1"/>
    <property type="molecule type" value="Genomic_DNA"/>
</dbReference>
<accession>A2G4D9</accession>
<evidence type="ECO:0000256" key="4">
    <source>
        <dbReference type="ARBA" id="ARBA00022448"/>
    </source>
</evidence>
<dbReference type="InParanoid" id="A2G4D9"/>
<dbReference type="GO" id="GO:0006611">
    <property type="term" value="P:protein export from nucleus"/>
    <property type="evidence" value="ECO:0000318"/>
    <property type="project" value="GO_Central"/>
</dbReference>
<keyword evidence="9" id="KW-1185">Reference proteome</keyword>
<evidence type="ECO:0000256" key="5">
    <source>
        <dbReference type="ARBA" id="ARBA00022490"/>
    </source>
</evidence>
<dbReference type="GO" id="GO:0005643">
    <property type="term" value="C:nuclear pore"/>
    <property type="evidence" value="ECO:0000318"/>
    <property type="project" value="GO_Central"/>
</dbReference>
<keyword evidence="4" id="KW-0813">Transport</keyword>
<dbReference type="VEuPathDB" id="TrichDB:TVAGG3_0904360"/>
<dbReference type="PANTHER" id="PTHR12596">
    <property type="entry name" value="EXPORTIN 4,7-RELATED"/>
    <property type="match status" value="1"/>
</dbReference>
<reference evidence="8" key="2">
    <citation type="journal article" date="2007" name="Science">
        <title>Draft genome sequence of the sexually transmitted pathogen Trichomonas vaginalis.</title>
        <authorList>
            <person name="Carlton J.M."/>
            <person name="Hirt R.P."/>
            <person name="Silva J.C."/>
            <person name="Delcher A.L."/>
            <person name="Schatz M."/>
            <person name="Zhao Q."/>
            <person name="Wortman J.R."/>
            <person name="Bidwell S.L."/>
            <person name="Alsmark U.C.M."/>
            <person name="Besteiro S."/>
            <person name="Sicheritz-Ponten T."/>
            <person name="Noel C.J."/>
            <person name="Dacks J.B."/>
            <person name="Foster P.G."/>
            <person name="Simillion C."/>
            <person name="Van de Peer Y."/>
            <person name="Miranda-Saavedra D."/>
            <person name="Barton G.J."/>
            <person name="Westrop G.D."/>
            <person name="Mueller S."/>
            <person name="Dessi D."/>
            <person name="Fiori P.L."/>
            <person name="Ren Q."/>
            <person name="Paulsen I."/>
            <person name="Zhang H."/>
            <person name="Bastida-Corcuera F.D."/>
            <person name="Simoes-Barbosa A."/>
            <person name="Brown M.T."/>
            <person name="Hayes R.D."/>
            <person name="Mukherjee M."/>
            <person name="Okumura C.Y."/>
            <person name="Schneider R."/>
            <person name="Smith A.J."/>
            <person name="Vanacova S."/>
            <person name="Villalvazo M."/>
            <person name="Haas B.J."/>
            <person name="Pertea M."/>
            <person name="Feldblyum T.V."/>
            <person name="Utterback T.R."/>
            <person name="Shu C.L."/>
            <person name="Osoegawa K."/>
            <person name="de Jong P.J."/>
            <person name="Hrdy I."/>
            <person name="Horvathova L."/>
            <person name="Zubacova Z."/>
            <person name="Dolezal P."/>
            <person name="Malik S.B."/>
            <person name="Logsdon J.M. Jr."/>
            <person name="Henze K."/>
            <person name="Gupta A."/>
            <person name="Wang C.C."/>
            <person name="Dunne R.L."/>
            <person name="Upcroft J.A."/>
            <person name="Upcroft P."/>
            <person name="White O."/>
            <person name="Salzberg S.L."/>
            <person name="Tang P."/>
            <person name="Chiu C.-H."/>
            <person name="Lee Y.-S."/>
            <person name="Embley T.M."/>
            <person name="Coombs G.H."/>
            <person name="Mottram J.C."/>
            <person name="Tachezy J."/>
            <person name="Fraser-Liggett C.M."/>
            <person name="Johnson P.J."/>
        </authorList>
    </citation>
    <scope>NUCLEOTIDE SEQUENCE [LARGE SCALE GENOMIC DNA]</scope>
    <source>
        <strain evidence="8">G3</strain>
    </source>
</reference>
<dbReference type="PANTHER" id="PTHR12596:SF2">
    <property type="entry name" value="EXPORTIN-7 ISOFORM X1"/>
    <property type="match status" value="1"/>
</dbReference>
<organism evidence="8 9">
    <name type="scientific">Trichomonas vaginalis (strain ATCC PRA-98 / G3)</name>
    <dbReference type="NCBI Taxonomy" id="412133"/>
    <lineage>
        <taxon>Eukaryota</taxon>
        <taxon>Metamonada</taxon>
        <taxon>Parabasalia</taxon>
        <taxon>Trichomonadida</taxon>
        <taxon>Trichomonadidae</taxon>
        <taxon>Trichomonas</taxon>
    </lineage>
</organism>
<evidence type="ECO:0000313" key="9">
    <source>
        <dbReference type="Proteomes" id="UP000001542"/>
    </source>
</evidence>
<comment type="similarity">
    <text evidence="3">Belongs to the exportin family.</text>
</comment>
<evidence type="ECO:0000313" key="8">
    <source>
        <dbReference type="EMBL" id="EAX87978.1"/>
    </source>
</evidence>
<evidence type="ECO:0000256" key="7">
    <source>
        <dbReference type="ARBA" id="ARBA00023242"/>
    </source>
</evidence>
<evidence type="ECO:0000256" key="1">
    <source>
        <dbReference type="ARBA" id="ARBA00004123"/>
    </source>
</evidence>
<dbReference type="Proteomes" id="UP000001542">
    <property type="component" value="Unassembled WGS sequence"/>
</dbReference>
<dbReference type="GO" id="GO:0005049">
    <property type="term" value="F:nuclear export signal receptor activity"/>
    <property type="evidence" value="ECO:0000318"/>
    <property type="project" value="GO_Central"/>
</dbReference>
<dbReference type="RefSeq" id="XP_001300908.1">
    <property type="nucleotide sequence ID" value="XM_001300907.1"/>
</dbReference>
<name>A2G4D9_TRIV3</name>
<protein>
    <submittedName>
        <fullName evidence="8">Uncharacterized protein</fullName>
    </submittedName>
</protein>